<keyword evidence="5" id="KW-0067">ATP-binding</keyword>
<comment type="caution">
    <text evidence="7">The sequence shown here is derived from an EMBL/GenBank/DDBJ whole genome shotgun (WGS) entry which is preliminary data.</text>
</comment>
<dbReference type="Proteomes" id="UP001439008">
    <property type="component" value="Unassembled WGS sequence"/>
</dbReference>
<comment type="similarity">
    <text evidence="1">Belongs to the PI3/PI4-kinase family. Type II PI4K subfamily.</text>
</comment>
<evidence type="ECO:0000256" key="5">
    <source>
        <dbReference type="ARBA" id="ARBA00022840"/>
    </source>
</evidence>
<evidence type="ECO:0000313" key="8">
    <source>
        <dbReference type="Proteomes" id="UP001439008"/>
    </source>
</evidence>
<dbReference type="PROSITE" id="PS50290">
    <property type="entry name" value="PI3_4_KINASE_3"/>
    <property type="match status" value="1"/>
</dbReference>
<evidence type="ECO:0000256" key="1">
    <source>
        <dbReference type="ARBA" id="ARBA00008941"/>
    </source>
</evidence>
<feature type="domain" description="PI3K/PI4K catalytic" evidence="6">
    <location>
        <begin position="1"/>
        <end position="164"/>
    </location>
</feature>
<name>A0ABV2ASW0_9EUKA</name>
<keyword evidence="3" id="KW-0547">Nucleotide-binding</keyword>
<keyword evidence="8" id="KW-1185">Reference proteome</keyword>
<feature type="non-terminal residue" evidence="7">
    <location>
        <position position="164"/>
    </location>
</feature>
<organism evidence="7 8">
    <name type="scientific">Bonamia ostreae</name>
    <dbReference type="NCBI Taxonomy" id="126728"/>
    <lineage>
        <taxon>Eukaryota</taxon>
        <taxon>Sar</taxon>
        <taxon>Rhizaria</taxon>
        <taxon>Endomyxa</taxon>
        <taxon>Ascetosporea</taxon>
        <taxon>Haplosporida</taxon>
        <taxon>Bonamia</taxon>
    </lineage>
</organism>
<dbReference type="EMBL" id="JBDODL010003600">
    <property type="protein sequence ID" value="MES1922756.1"/>
    <property type="molecule type" value="Genomic_DNA"/>
</dbReference>
<proteinExistence type="inferred from homology"/>
<evidence type="ECO:0000259" key="6">
    <source>
        <dbReference type="PROSITE" id="PS50290"/>
    </source>
</evidence>
<keyword evidence="4" id="KW-0418">Kinase</keyword>
<keyword evidence="2" id="KW-0808">Transferase</keyword>
<evidence type="ECO:0000256" key="3">
    <source>
        <dbReference type="ARBA" id="ARBA00022741"/>
    </source>
</evidence>
<evidence type="ECO:0000256" key="4">
    <source>
        <dbReference type="ARBA" id="ARBA00022777"/>
    </source>
</evidence>
<dbReference type="InterPro" id="IPR000403">
    <property type="entry name" value="PI3/4_kinase_cat_dom"/>
</dbReference>
<evidence type="ECO:0000256" key="2">
    <source>
        <dbReference type="ARBA" id="ARBA00022679"/>
    </source>
</evidence>
<dbReference type="Pfam" id="PF00454">
    <property type="entry name" value="PI3_PI4_kinase"/>
    <property type="match status" value="1"/>
</dbReference>
<sequence>MKPRIYRNEVGTQGFRPGLFSGTGASREVAAFLLDHNGFSGVPLTTLTELSQVPGFKGGQQGPTESKIGSLQRMAGATEMSSDYGTRRFDVQEVHKIGILDLHIVNLDRNEQNILVRTRGDSQLLDFFPIDHGYCLPTSLAVTRSDWVWASWPQTRKSFSDRSL</sequence>
<evidence type="ECO:0000313" key="7">
    <source>
        <dbReference type="EMBL" id="MES1922756.1"/>
    </source>
</evidence>
<reference evidence="7 8" key="1">
    <citation type="journal article" date="2024" name="BMC Biol.">
        <title>Comparative genomics of Ascetosporea gives new insight into the evolutionary basis for animal parasitism in Rhizaria.</title>
        <authorList>
            <person name="Hiltunen Thoren M."/>
            <person name="Onut-Brannstrom I."/>
            <person name="Alfjorden A."/>
            <person name="Peckova H."/>
            <person name="Swords F."/>
            <person name="Hooper C."/>
            <person name="Holzer A.S."/>
            <person name="Bass D."/>
            <person name="Burki F."/>
        </authorList>
    </citation>
    <scope>NUCLEOTIDE SEQUENCE [LARGE SCALE GENOMIC DNA]</scope>
    <source>
        <strain evidence="7">20-A016</strain>
    </source>
</reference>
<dbReference type="InterPro" id="IPR044571">
    <property type="entry name" value="P4KG1-8"/>
</dbReference>
<dbReference type="PANTHER" id="PTHR45800">
    <property type="entry name" value="PHOSPHATIDYLINOSITOL 4-KINASE GAMMA"/>
    <property type="match status" value="1"/>
</dbReference>
<dbReference type="PANTHER" id="PTHR45800:SF11">
    <property type="entry name" value="PHOSPHATIDYLINOSITOL 3-KINASE-RELATED PROTEIN KINASE"/>
    <property type="match status" value="1"/>
</dbReference>
<gene>
    <name evidence="7" type="ORF">MHBO_004278</name>
</gene>
<protein>
    <recommendedName>
        <fullName evidence="6">PI3K/PI4K catalytic domain-containing protein</fullName>
    </recommendedName>
</protein>
<accession>A0ABV2ASW0</accession>